<protein>
    <submittedName>
        <fullName evidence="1">Uncharacterized protein</fullName>
    </submittedName>
</protein>
<keyword evidence="2" id="KW-1185">Reference proteome</keyword>
<organism evidence="1 2">
    <name type="scientific">Paraconiothyrium brasiliense</name>
    <dbReference type="NCBI Taxonomy" id="300254"/>
    <lineage>
        <taxon>Eukaryota</taxon>
        <taxon>Fungi</taxon>
        <taxon>Dikarya</taxon>
        <taxon>Ascomycota</taxon>
        <taxon>Pezizomycotina</taxon>
        <taxon>Dothideomycetes</taxon>
        <taxon>Pleosporomycetidae</taxon>
        <taxon>Pleosporales</taxon>
        <taxon>Massarineae</taxon>
        <taxon>Didymosphaeriaceae</taxon>
        <taxon>Paraconiothyrium</taxon>
    </lineage>
</organism>
<gene>
    <name evidence="1" type="ORF">SLS60_011081</name>
</gene>
<reference evidence="1 2" key="1">
    <citation type="submission" date="2024-02" db="EMBL/GenBank/DDBJ databases">
        <title>De novo assembly and annotation of 12 fungi associated with fruit tree decline syndrome in Ontario, Canada.</title>
        <authorList>
            <person name="Sulman M."/>
            <person name="Ellouze W."/>
            <person name="Ilyukhin E."/>
        </authorList>
    </citation>
    <scope>NUCLEOTIDE SEQUENCE [LARGE SCALE GENOMIC DNA]</scope>
    <source>
        <strain evidence="1 2">M42-189</strain>
    </source>
</reference>
<comment type="caution">
    <text evidence="1">The sequence shown here is derived from an EMBL/GenBank/DDBJ whole genome shotgun (WGS) entry which is preliminary data.</text>
</comment>
<dbReference type="Proteomes" id="UP001521785">
    <property type="component" value="Unassembled WGS sequence"/>
</dbReference>
<sequence length="83" mass="9306">MNSPSTSQKRKFDAYDSMENWGETEGATDQEAEYMGQSPTKRIRASGTFEPIASVMKRKEGKITVGFADVGKDERGSAKKRRR</sequence>
<accession>A0ABR3QKK0</accession>
<evidence type="ECO:0000313" key="2">
    <source>
        <dbReference type="Proteomes" id="UP001521785"/>
    </source>
</evidence>
<name>A0ABR3QKK0_9PLEO</name>
<evidence type="ECO:0000313" key="1">
    <source>
        <dbReference type="EMBL" id="KAL1592665.1"/>
    </source>
</evidence>
<proteinExistence type="predicted"/>
<dbReference type="EMBL" id="JAKJXO020000020">
    <property type="protein sequence ID" value="KAL1592665.1"/>
    <property type="molecule type" value="Genomic_DNA"/>
</dbReference>